<dbReference type="InterPro" id="IPR024302">
    <property type="entry name" value="SusD-like"/>
</dbReference>
<organism evidence="1 6">
    <name type="scientific">Bacteroides xylanisolvens</name>
    <dbReference type="NCBI Taxonomy" id="371601"/>
    <lineage>
        <taxon>Bacteria</taxon>
        <taxon>Pseudomonadati</taxon>
        <taxon>Bacteroidota</taxon>
        <taxon>Bacteroidia</taxon>
        <taxon>Bacteroidales</taxon>
        <taxon>Bacteroidaceae</taxon>
        <taxon>Bacteroides</taxon>
    </lineage>
</organism>
<dbReference type="InterPro" id="IPR011990">
    <property type="entry name" value="TPR-like_helical_dom_sf"/>
</dbReference>
<dbReference type="EMBL" id="FOUM01000002">
    <property type="protein sequence ID" value="SFM26177.1"/>
    <property type="molecule type" value="Genomic_DNA"/>
</dbReference>
<sequence>MMDMKRIYNILLIMILSLFLLPLGGCFDSDINRSMYEADGEEMQRENHIVGATLKGMQGLVIPTREHLYQFMDAMAGGAYGGYLEGIVDTWVMKFSTFNPEQGWLKSPFADPIKDMYPQYRDMMNKTDDPVALAFGKILRVCIMHRVTDIYGPIPYSKMMDNDNSGEDLAVAYDSQEQVYTQMLKELEEADKVLEENKDLSSEAFRKLEDLYYGNISKWRKFVHSMQLRIAMRMSYVNPTEAQRIAQKAVEAGVIESNEDNAMLHVAENRSELLFNNWNDYRISADLVSIMKGYEDPRLDKMFVKGVQTVDQDGEKVDVYDYYGVRIGIFTQKKDDMINLYSKQVISSTDPYLWMNAAEVTFLRAEGALRGWNMGGDAQALYEKAIALSFEERGGATGADQYVKDATKKPIDYVNPMDGADIKYSHPAVSTITIAWEPGAEYFERNLERIITQKWIAIFPLGLEAWAEHRRTGYPKLLPTVENKDPNNSVNVTIGPRRLPFPADEYTGNPKYIDQAVEMLNGPDAAGTKLWWDKKDHSIENSQSSN</sequence>
<evidence type="ECO:0000313" key="6">
    <source>
        <dbReference type="Proteomes" id="UP000284495"/>
    </source>
</evidence>
<evidence type="ECO:0000313" key="3">
    <source>
        <dbReference type="EMBL" id="SFM26177.1"/>
    </source>
</evidence>
<evidence type="ECO:0000313" key="1">
    <source>
        <dbReference type="EMBL" id="RHL38830.1"/>
    </source>
</evidence>
<evidence type="ECO:0000313" key="4">
    <source>
        <dbReference type="Proteomes" id="UP000183040"/>
    </source>
</evidence>
<dbReference type="Pfam" id="PF12741">
    <property type="entry name" value="SusD-like"/>
    <property type="match status" value="1"/>
</dbReference>
<proteinExistence type="predicted"/>
<dbReference type="RefSeq" id="WP_044133325.1">
    <property type="nucleotide sequence ID" value="NZ_CAKOCS010000008.1"/>
</dbReference>
<evidence type="ECO:0000313" key="2">
    <source>
        <dbReference type="EMBL" id="SEA69921.1"/>
    </source>
</evidence>
<dbReference type="Gene3D" id="1.25.40.390">
    <property type="match status" value="1"/>
</dbReference>
<dbReference type="EMBL" id="QROO01000009">
    <property type="protein sequence ID" value="RHL38830.1"/>
    <property type="molecule type" value="Genomic_DNA"/>
</dbReference>
<dbReference type="Proteomes" id="UP000183040">
    <property type="component" value="Unassembled WGS sequence"/>
</dbReference>
<reference evidence="4 5" key="1">
    <citation type="submission" date="2016-10" db="EMBL/GenBank/DDBJ databases">
        <authorList>
            <person name="de Groot N.N."/>
        </authorList>
    </citation>
    <scope>NUCLEOTIDE SEQUENCE [LARGE SCALE GENOMIC DNA]</scope>
    <source>
        <strain evidence="3 5">NLAE-zl-C202</strain>
        <strain evidence="2 4">NLAE-zl-G339</strain>
    </source>
</reference>
<accession>A0A174FYU6</accession>
<dbReference type="Proteomes" id="UP000284495">
    <property type="component" value="Unassembled WGS sequence"/>
</dbReference>
<dbReference type="Proteomes" id="UP000183766">
    <property type="component" value="Unassembled WGS sequence"/>
</dbReference>
<protein>
    <submittedName>
        <fullName evidence="1">SusD/RagB family nutrient-binding outer membrane lipoprotein</fullName>
    </submittedName>
    <submittedName>
        <fullName evidence="2">Susd and RagB outer membrane lipoprotein</fullName>
    </submittedName>
</protein>
<gene>
    <name evidence="1" type="ORF">DW027_08765</name>
    <name evidence="2" type="ORF">SAMN04487924_11111</name>
    <name evidence="3" type="ORF">SAMN05216250_10266</name>
</gene>
<name>A0A174FYU6_9BACE</name>
<keyword evidence="1" id="KW-0449">Lipoprotein</keyword>
<dbReference type="SUPFAM" id="SSF48452">
    <property type="entry name" value="TPR-like"/>
    <property type="match status" value="1"/>
</dbReference>
<evidence type="ECO:0000313" key="5">
    <source>
        <dbReference type="Proteomes" id="UP000183766"/>
    </source>
</evidence>
<dbReference type="EMBL" id="FNRP01000011">
    <property type="protein sequence ID" value="SEA69921.1"/>
    <property type="molecule type" value="Genomic_DNA"/>
</dbReference>
<reference evidence="1 6" key="2">
    <citation type="submission" date="2018-08" db="EMBL/GenBank/DDBJ databases">
        <title>A genome reference for cultivated species of the human gut microbiota.</title>
        <authorList>
            <person name="Zou Y."/>
            <person name="Xue W."/>
            <person name="Luo G."/>
        </authorList>
    </citation>
    <scope>NUCLEOTIDE SEQUENCE [LARGE SCALE GENOMIC DNA]</scope>
    <source>
        <strain evidence="1 6">AF38-2</strain>
    </source>
</reference>
<dbReference type="AlphaFoldDB" id="A0A174FYU6"/>